<evidence type="ECO:0000256" key="1">
    <source>
        <dbReference type="ARBA" id="ARBA00001862"/>
    </source>
</evidence>
<dbReference type="FunFam" id="3.40.50.1000:FF:000522">
    <property type="match status" value="1"/>
</dbReference>
<dbReference type="EMBL" id="OV696703">
    <property type="protein sequence ID" value="CAH1251003.1"/>
    <property type="molecule type" value="Genomic_DNA"/>
</dbReference>
<dbReference type="OrthoDB" id="10262032at2759"/>
<reference evidence="5" key="1">
    <citation type="submission" date="2022-01" db="EMBL/GenBank/DDBJ databases">
        <authorList>
            <person name="Braso-Vives M."/>
        </authorList>
    </citation>
    <scope>NUCLEOTIDE SEQUENCE</scope>
</reference>
<proteinExistence type="inferred from homology"/>
<evidence type="ECO:0000256" key="4">
    <source>
        <dbReference type="ARBA" id="ARBA00012491"/>
    </source>
</evidence>
<keyword evidence="6" id="KW-1185">Reference proteome</keyword>
<name>A0A8J9ZD54_BRALA</name>
<dbReference type="UniPathway" id="UPA00628"/>
<dbReference type="PANTHER" id="PTHR21485">
    <property type="entry name" value="HAD SUPERFAMILY MEMBERS CMAS AND KDSC"/>
    <property type="match status" value="1"/>
</dbReference>
<dbReference type="SUPFAM" id="SSF56784">
    <property type="entry name" value="HAD-like"/>
    <property type="match status" value="1"/>
</dbReference>
<dbReference type="InterPro" id="IPR036412">
    <property type="entry name" value="HAD-like_sf"/>
</dbReference>
<evidence type="ECO:0000313" key="6">
    <source>
        <dbReference type="Proteomes" id="UP000838412"/>
    </source>
</evidence>
<dbReference type="AlphaFoldDB" id="A0A8J9ZD54"/>
<comment type="catalytic activity">
    <reaction evidence="1">
        <text>an N-acylneuraminate + CTP = a CMP-N-acyl-beta-neuraminate + diphosphate</text>
        <dbReference type="Rhea" id="RHEA:11344"/>
        <dbReference type="ChEBI" id="CHEBI:33019"/>
        <dbReference type="ChEBI" id="CHEBI:37563"/>
        <dbReference type="ChEBI" id="CHEBI:60073"/>
        <dbReference type="ChEBI" id="CHEBI:68671"/>
        <dbReference type="EC" id="2.7.7.43"/>
    </reaction>
</comment>
<dbReference type="Gene3D" id="3.90.550.10">
    <property type="entry name" value="Spore Coat Polysaccharide Biosynthesis Protein SpsA, Chain A"/>
    <property type="match status" value="1"/>
</dbReference>
<dbReference type="FunFam" id="3.90.550.10:FF:000074">
    <property type="entry name" value="N-acylneuraminate cytidylyltransferase A"/>
    <property type="match status" value="1"/>
</dbReference>
<dbReference type="InterPro" id="IPR003329">
    <property type="entry name" value="Cytidylyl_trans"/>
</dbReference>
<dbReference type="GO" id="GO:0008781">
    <property type="term" value="F:N-acylneuraminate cytidylyltransferase activity"/>
    <property type="evidence" value="ECO:0007669"/>
    <property type="project" value="UniProtKB-EC"/>
</dbReference>
<dbReference type="InterPro" id="IPR050793">
    <property type="entry name" value="CMP-NeuNAc_synthase"/>
</dbReference>
<sequence length="472" mass="53475">MSSYNGPLRKKARTSCEIQRLNMNKVPNSRYERMGFKPTPELRGEWKRRFDKEEPHVAVLMLARGGSKGIPMKNIKMLGDLELIGWGIRAALDSDIMDSVWVSTDHDDIAAVARRCGAQVHRRSSQVSHDKCNSWTAIDEFVRNHPEVDIIVHIQATCPCVHPFHVQEGVRMMLQDGKDSVFSVYRRHQLRWSAPKYGMQTSPLNFDPYNRPRRQQWPGELIENGAFYIFTRDVEQQGVLQGGRMGCLVMDSDYSIDIDTDQDWQLAEQRLLRFGYHGRAPKKMKLVVVNIDGTLLDGHVQVSSTGEEFRSFKSTDIAGIQMLQRNGIEFRVVAQGESQVQKELAKKLSLKLEENCTDKLEVIDSWRLELGIEWGNIGYMGCVIDDITCIKKAGMSGCPSDADTEVQKHSHVVSVYRGGQGALREFCEQLLLKCGVEPTLGDTNGKNEKFMAASHIFQKEHAQMSSQPEMPS</sequence>
<dbReference type="SUPFAM" id="SSF53448">
    <property type="entry name" value="Nucleotide-diphospho-sugar transferases"/>
    <property type="match status" value="1"/>
</dbReference>
<dbReference type="InterPro" id="IPR029044">
    <property type="entry name" value="Nucleotide-diphossugar_trans"/>
</dbReference>
<dbReference type="PANTHER" id="PTHR21485:SF3">
    <property type="entry name" value="N-ACYLNEURAMINATE CYTIDYLYLTRANSFERASE"/>
    <property type="match status" value="1"/>
</dbReference>
<dbReference type="InterPro" id="IPR023214">
    <property type="entry name" value="HAD_sf"/>
</dbReference>
<comment type="pathway">
    <text evidence="2">Amino-sugar metabolism; N-acetylneuraminate metabolism.</text>
</comment>
<dbReference type="GO" id="GO:0006054">
    <property type="term" value="P:N-acetylneuraminate metabolic process"/>
    <property type="evidence" value="ECO:0007669"/>
    <property type="project" value="UniProtKB-UniPathway"/>
</dbReference>
<evidence type="ECO:0000256" key="3">
    <source>
        <dbReference type="ARBA" id="ARBA00010726"/>
    </source>
</evidence>
<evidence type="ECO:0000256" key="2">
    <source>
        <dbReference type="ARBA" id="ARBA00005141"/>
    </source>
</evidence>
<dbReference type="CDD" id="cd02513">
    <property type="entry name" value="CMP-NeuAc_Synthase"/>
    <property type="match status" value="1"/>
</dbReference>
<protein>
    <recommendedName>
        <fullName evidence="4">N-acylneuraminate cytidylyltransferase</fullName>
        <ecNumber evidence="4">2.7.7.43</ecNumber>
    </recommendedName>
</protein>
<evidence type="ECO:0000313" key="5">
    <source>
        <dbReference type="EMBL" id="CAH1251003.1"/>
    </source>
</evidence>
<dbReference type="EC" id="2.7.7.43" evidence="4"/>
<comment type="similarity">
    <text evidence="3">Belongs to the CMP-NeuNAc synthase family.</text>
</comment>
<dbReference type="Pfam" id="PF02348">
    <property type="entry name" value="CTP_transf_3"/>
    <property type="match status" value="1"/>
</dbReference>
<dbReference type="Proteomes" id="UP000838412">
    <property type="component" value="Chromosome 18"/>
</dbReference>
<gene>
    <name evidence="5" type="primary">CMAS</name>
    <name evidence="5" type="ORF">BLAG_LOCUS11521</name>
</gene>
<dbReference type="Gene3D" id="3.40.50.1000">
    <property type="entry name" value="HAD superfamily/HAD-like"/>
    <property type="match status" value="1"/>
</dbReference>
<accession>A0A8J9ZD54</accession>
<organism evidence="5 6">
    <name type="scientific">Branchiostoma lanceolatum</name>
    <name type="common">Common lancelet</name>
    <name type="synonym">Amphioxus lanceolatum</name>
    <dbReference type="NCBI Taxonomy" id="7740"/>
    <lineage>
        <taxon>Eukaryota</taxon>
        <taxon>Metazoa</taxon>
        <taxon>Chordata</taxon>
        <taxon>Cephalochordata</taxon>
        <taxon>Leptocardii</taxon>
        <taxon>Amphioxiformes</taxon>
        <taxon>Branchiostomatidae</taxon>
        <taxon>Branchiostoma</taxon>
    </lineage>
</organism>